<dbReference type="AlphaFoldDB" id="X0X7G4"/>
<reference evidence="1" key="1">
    <citation type="journal article" date="2014" name="Front. Microbiol.">
        <title>High frequency of phylogenetically diverse reductive dehalogenase-homologous genes in deep subseafloor sedimentary metagenomes.</title>
        <authorList>
            <person name="Kawai M."/>
            <person name="Futagami T."/>
            <person name="Toyoda A."/>
            <person name="Takaki Y."/>
            <person name="Nishi S."/>
            <person name="Hori S."/>
            <person name="Arai W."/>
            <person name="Tsubouchi T."/>
            <person name="Morono Y."/>
            <person name="Uchiyama I."/>
            <person name="Ito T."/>
            <person name="Fujiyama A."/>
            <person name="Inagaki F."/>
            <person name="Takami H."/>
        </authorList>
    </citation>
    <scope>NUCLEOTIDE SEQUENCE</scope>
    <source>
        <strain evidence="1">Expedition CK06-06</strain>
    </source>
</reference>
<name>X0X7G4_9ZZZZ</name>
<sequence length="110" mass="12709">MKETTIFREALGDSPVIRVLDFLIEGRGLDYSLSDIAVNANIGWTTLHRIWNNLLKLKIVKPTRQIGRAKLFKLNQDNLAIKELIKVYDALLYLETEKYFSKKAEITVRS</sequence>
<gene>
    <name evidence="1" type="ORF">S01H1_71970</name>
</gene>
<comment type="caution">
    <text evidence="1">The sequence shown here is derived from an EMBL/GenBank/DDBJ whole genome shotgun (WGS) entry which is preliminary data.</text>
</comment>
<organism evidence="1">
    <name type="scientific">marine sediment metagenome</name>
    <dbReference type="NCBI Taxonomy" id="412755"/>
    <lineage>
        <taxon>unclassified sequences</taxon>
        <taxon>metagenomes</taxon>
        <taxon>ecological metagenomes</taxon>
    </lineage>
</organism>
<protein>
    <recommendedName>
        <fullName evidence="2">HTH iclR-type domain-containing protein</fullName>
    </recommendedName>
</protein>
<accession>X0X7G4</accession>
<proteinExistence type="predicted"/>
<evidence type="ECO:0008006" key="2">
    <source>
        <dbReference type="Google" id="ProtNLM"/>
    </source>
</evidence>
<evidence type="ECO:0000313" key="1">
    <source>
        <dbReference type="EMBL" id="GAG31352.1"/>
    </source>
</evidence>
<dbReference type="EMBL" id="BARS01047960">
    <property type="protein sequence ID" value="GAG31352.1"/>
    <property type="molecule type" value="Genomic_DNA"/>
</dbReference>